<accession>A0A7T0C1M2</accession>
<name>A0A7T0C1M2_9BACT</name>
<dbReference type="KEGG" id="nva:G3M78_05615"/>
<dbReference type="EMBL" id="CP048620">
    <property type="protein sequence ID" value="QPJ64889.1"/>
    <property type="molecule type" value="Genomic_DNA"/>
</dbReference>
<dbReference type="AlphaFoldDB" id="A0A7T0C1M2"/>
<evidence type="ECO:0000256" key="2">
    <source>
        <dbReference type="SAM" id="Phobius"/>
    </source>
</evidence>
<keyword evidence="2" id="KW-0472">Membrane</keyword>
<feature type="compositionally biased region" description="Polar residues" evidence="1">
    <location>
        <begin position="62"/>
        <end position="71"/>
    </location>
</feature>
<protein>
    <submittedName>
        <fullName evidence="3">Uncharacterized protein</fullName>
    </submittedName>
</protein>
<feature type="region of interest" description="Disordered" evidence="1">
    <location>
        <begin position="1"/>
        <end position="36"/>
    </location>
</feature>
<feature type="region of interest" description="Disordered" evidence="1">
    <location>
        <begin position="62"/>
        <end position="81"/>
    </location>
</feature>
<keyword evidence="2" id="KW-1133">Transmembrane helix</keyword>
<evidence type="ECO:0000256" key="1">
    <source>
        <dbReference type="SAM" id="MobiDB-lite"/>
    </source>
</evidence>
<feature type="compositionally biased region" description="Polar residues" evidence="1">
    <location>
        <begin position="1"/>
        <end position="12"/>
    </location>
</feature>
<keyword evidence="2" id="KW-0812">Transmembrane</keyword>
<proteinExistence type="predicted"/>
<sequence>MNKTATKQNYNSKLFRDKPAKQAQKSAPRPAKVARKSNGQWKAFVIFAIVMGMIAFLYTPNTAVSTSNSNPDKVLGGALRR</sequence>
<feature type="transmembrane region" description="Helical" evidence="2">
    <location>
        <begin position="41"/>
        <end position="59"/>
    </location>
</feature>
<organism evidence="3 4">
    <name type="scientific">Candidatus Nitrohelix vancouverensis</name>
    <dbReference type="NCBI Taxonomy" id="2705534"/>
    <lineage>
        <taxon>Bacteria</taxon>
        <taxon>Pseudomonadati</taxon>
        <taxon>Nitrospinota/Tectimicrobiota group</taxon>
        <taxon>Nitrospinota</taxon>
        <taxon>Nitrospinia</taxon>
        <taxon>Nitrospinales</taxon>
        <taxon>Nitrospinaceae</taxon>
        <taxon>Candidatus Nitrohelix</taxon>
    </lineage>
</organism>
<evidence type="ECO:0000313" key="4">
    <source>
        <dbReference type="Proteomes" id="UP000594464"/>
    </source>
</evidence>
<dbReference type="Proteomes" id="UP000594464">
    <property type="component" value="Chromosome"/>
</dbReference>
<gene>
    <name evidence="3" type="ORF">G3M78_05615</name>
</gene>
<evidence type="ECO:0000313" key="3">
    <source>
        <dbReference type="EMBL" id="QPJ64889.1"/>
    </source>
</evidence>
<reference evidence="4" key="1">
    <citation type="submission" date="2020-02" db="EMBL/GenBank/DDBJ databases">
        <title>Genomic and physiological characterization of two novel Nitrospinaceae genera.</title>
        <authorList>
            <person name="Mueller A.J."/>
            <person name="Jung M.-Y."/>
            <person name="Strachan C.R."/>
            <person name="Herbold C.W."/>
            <person name="Kirkegaard R.H."/>
            <person name="Daims H."/>
        </authorList>
    </citation>
    <scope>NUCLEOTIDE SEQUENCE [LARGE SCALE GENOMIC DNA]</scope>
</reference>